<proteinExistence type="predicted"/>
<dbReference type="EMBL" id="CP096203">
    <property type="protein sequence ID" value="UPQ76047.1"/>
    <property type="molecule type" value="Genomic_DNA"/>
</dbReference>
<reference evidence="1" key="1">
    <citation type="submission" date="2022-04" db="EMBL/GenBank/DDBJ databases">
        <title>Evolutionary, genomic, and biogeographic characterization of Chryseobacterium nepalense represented by a plastic-degrading bacterium AC3.</title>
        <authorList>
            <person name="Yin Z."/>
            <person name="Liu X."/>
            <person name="Wang D."/>
            <person name="Xie Z."/>
        </authorList>
    </citation>
    <scope>NUCLEOTIDE SEQUENCE</scope>
    <source>
        <strain evidence="1">AC3</strain>
    </source>
</reference>
<dbReference type="Proteomes" id="UP000830552">
    <property type="component" value="Chromosome"/>
</dbReference>
<organism evidence="1 2">
    <name type="scientific">Chryseobacterium nepalense</name>
    <dbReference type="NCBI Taxonomy" id="1854498"/>
    <lineage>
        <taxon>Bacteria</taxon>
        <taxon>Pseudomonadati</taxon>
        <taxon>Bacteroidota</taxon>
        <taxon>Flavobacteriia</taxon>
        <taxon>Flavobacteriales</taxon>
        <taxon>Weeksellaceae</taxon>
        <taxon>Chryseobacterium group</taxon>
        <taxon>Chryseobacterium</taxon>
    </lineage>
</organism>
<evidence type="ECO:0000313" key="1">
    <source>
        <dbReference type="EMBL" id="UPQ76047.1"/>
    </source>
</evidence>
<keyword evidence="2" id="KW-1185">Reference proteome</keyword>
<gene>
    <name evidence="1" type="ORF">M0D58_00550</name>
</gene>
<protein>
    <submittedName>
        <fullName evidence="1">Uncharacterized protein</fullName>
    </submittedName>
</protein>
<name>A0ABY4K5M0_9FLAO</name>
<dbReference type="RefSeq" id="WP_248392648.1">
    <property type="nucleotide sequence ID" value="NZ_CP096203.1"/>
</dbReference>
<accession>A0ABY4K5M0</accession>
<evidence type="ECO:0000313" key="2">
    <source>
        <dbReference type="Proteomes" id="UP000830552"/>
    </source>
</evidence>
<sequence>MKNTYKLLRTLHRKDIKQLMEWSVQFSRDEFISRYKPTIYLYPDRQKETFRELSNLLRFVGTSENLVKIQEESILKSMYQGIRIPESDDDYKCLYIHEEGYSYIHSYRWKDKENFDRCYYRFGLNDTTKQNMNFIHPELTEFCDVLKNGKAYNRLFGNWIQENQGNIREIYLSFPSKPKLKWMLDSLQSILKDEVYKQLLQFKDLPIKNIGFDSVMEKNPKVTLYFSILLSDYFPTNHTQLVQLTHDYNLNLR</sequence>